<reference evidence="2 3" key="1">
    <citation type="submission" date="2014-04" db="EMBL/GenBank/DDBJ databases">
        <authorList>
            <consortium name="DOE Joint Genome Institute"/>
            <person name="Kuo A."/>
            <person name="Kohler A."/>
            <person name="Costa M.D."/>
            <person name="Nagy L.G."/>
            <person name="Floudas D."/>
            <person name="Copeland A."/>
            <person name="Barry K.W."/>
            <person name="Cichocki N."/>
            <person name="Veneault-Fourrey C."/>
            <person name="LaButti K."/>
            <person name="Lindquist E.A."/>
            <person name="Lipzen A."/>
            <person name="Lundell T."/>
            <person name="Morin E."/>
            <person name="Murat C."/>
            <person name="Sun H."/>
            <person name="Tunlid A."/>
            <person name="Henrissat B."/>
            <person name="Grigoriev I.V."/>
            <person name="Hibbett D.S."/>
            <person name="Martin F."/>
            <person name="Nordberg H.P."/>
            <person name="Cantor M.N."/>
            <person name="Hua S.X."/>
        </authorList>
    </citation>
    <scope>NUCLEOTIDE SEQUENCE [LARGE SCALE GENOMIC DNA]</scope>
    <source>
        <strain evidence="2 3">441</strain>
    </source>
</reference>
<keyword evidence="1" id="KW-0472">Membrane</keyword>
<keyword evidence="1" id="KW-0812">Transmembrane</keyword>
<dbReference type="HOGENOM" id="CLU_2723164_0_0_1"/>
<sequence length="72" mass="8339">MKVSDERRRTLLSVTVSFTFRYTFIFYAVSARFLPSFMDDNTFVLQPTEYIIGPAASTLGLCRGRKRYCRIG</sequence>
<protein>
    <submittedName>
        <fullName evidence="2">Uncharacterized protein</fullName>
    </submittedName>
</protein>
<dbReference type="EMBL" id="KN833737">
    <property type="protein sequence ID" value="KIK22604.1"/>
    <property type="molecule type" value="Genomic_DNA"/>
</dbReference>
<feature type="transmembrane region" description="Helical" evidence="1">
    <location>
        <begin position="12"/>
        <end position="34"/>
    </location>
</feature>
<proteinExistence type="predicted"/>
<keyword evidence="1" id="KW-1133">Transmembrane helix</keyword>
<organism evidence="2 3">
    <name type="scientific">Pisolithus microcarpus 441</name>
    <dbReference type="NCBI Taxonomy" id="765257"/>
    <lineage>
        <taxon>Eukaryota</taxon>
        <taxon>Fungi</taxon>
        <taxon>Dikarya</taxon>
        <taxon>Basidiomycota</taxon>
        <taxon>Agaricomycotina</taxon>
        <taxon>Agaricomycetes</taxon>
        <taxon>Agaricomycetidae</taxon>
        <taxon>Boletales</taxon>
        <taxon>Sclerodermatineae</taxon>
        <taxon>Pisolithaceae</taxon>
        <taxon>Pisolithus</taxon>
    </lineage>
</organism>
<accession>A0A0C9Z9B6</accession>
<gene>
    <name evidence="2" type="ORF">PISMIDRAFT_495308</name>
</gene>
<evidence type="ECO:0000313" key="2">
    <source>
        <dbReference type="EMBL" id="KIK22604.1"/>
    </source>
</evidence>
<name>A0A0C9Z9B6_9AGAM</name>
<reference evidence="3" key="2">
    <citation type="submission" date="2015-01" db="EMBL/GenBank/DDBJ databases">
        <title>Evolutionary Origins and Diversification of the Mycorrhizal Mutualists.</title>
        <authorList>
            <consortium name="DOE Joint Genome Institute"/>
            <consortium name="Mycorrhizal Genomics Consortium"/>
            <person name="Kohler A."/>
            <person name="Kuo A."/>
            <person name="Nagy L.G."/>
            <person name="Floudas D."/>
            <person name="Copeland A."/>
            <person name="Barry K.W."/>
            <person name="Cichocki N."/>
            <person name="Veneault-Fourrey C."/>
            <person name="LaButti K."/>
            <person name="Lindquist E.A."/>
            <person name="Lipzen A."/>
            <person name="Lundell T."/>
            <person name="Morin E."/>
            <person name="Murat C."/>
            <person name="Riley R."/>
            <person name="Ohm R."/>
            <person name="Sun H."/>
            <person name="Tunlid A."/>
            <person name="Henrissat B."/>
            <person name="Grigoriev I.V."/>
            <person name="Hibbett D.S."/>
            <person name="Martin F."/>
        </authorList>
    </citation>
    <scope>NUCLEOTIDE SEQUENCE [LARGE SCALE GENOMIC DNA]</scope>
    <source>
        <strain evidence="3">441</strain>
    </source>
</reference>
<dbReference type="OrthoDB" id="771136at2759"/>
<evidence type="ECO:0000256" key="1">
    <source>
        <dbReference type="SAM" id="Phobius"/>
    </source>
</evidence>
<evidence type="ECO:0000313" key="3">
    <source>
        <dbReference type="Proteomes" id="UP000054018"/>
    </source>
</evidence>
<keyword evidence="3" id="KW-1185">Reference proteome</keyword>
<dbReference type="Proteomes" id="UP000054018">
    <property type="component" value="Unassembled WGS sequence"/>
</dbReference>
<dbReference type="AlphaFoldDB" id="A0A0C9Z9B6"/>